<dbReference type="InterPro" id="IPR029044">
    <property type="entry name" value="Nucleotide-diphossugar_trans"/>
</dbReference>
<reference evidence="2" key="2">
    <citation type="journal article" date="2021" name="PeerJ">
        <title>Extensive microbial diversity within the chicken gut microbiome revealed by metagenomics and culture.</title>
        <authorList>
            <person name="Gilroy R."/>
            <person name="Ravi A."/>
            <person name="Getino M."/>
            <person name="Pursley I."/>
            <person name="Horton D.L."/>
            <person name="Alikhan N.F."/>
            <person name="Baker D."/>
            <person name="Gharbi K."/>
            <person name="Hall N."/>
            <person name="Watson M."/>
            <person name="Adriaenssens E.M."/>
            <person name="Foster-Nyarko E."/>
            <person name="Jarju S."/>
            <person name="Secka A."/>
            <person name="Antonio M."/>
            <person name="Oren A."/>
            <person name="Chaudhuri R.R."/>
            <person name="La Ragione R."/>
            <person name="Hildebrand F."/>
            <person name="Pallen M.J."/>
        </authorList>
    </citation>
    <scope>NUCLEOTIDE SEQUENCE</scope>
    <source>
        <strain evidence="2">G3-3990</strain>
    </source>
</reference>
<evidence type="ECO:0000313" key="3">
    <source>
        <dbReference type="Proteomes" id="UP000823641"/>
    </source>
</evidence>
<protein>
    <submittedName>
        <fullName evidence="2">Glycosyltransferase family 2 protein</fullName>
    </submittedName>
</protein>
<dbReference type="InterPro" id="IPR001173">
    <property type="entry name" value="Glyco_trans_2-like"/>
</dbReference>
<evidence type="ECO:0000259" key="1">
    <source>
        <dbReference type="Pfam" id="PF00535"/>
    </source>
</evidence>
<dbReference type="SUPFAM" id="SSF53448">
    <property type="entry name" value="Nucleotide-diphospho-sugar transferases"/>
    <property type="match status" value="1"/>
</dbReference>
<name>A0A9D9HRY1_9BACT</name>
<gene>
    <name evidence="2" type="ORF">IAA73_02445</name>
</gene>
<reference evidence="2" key="1">
    <citation type="submission" date="2020-10" db="EMBL/GenBank/DDBJ databases">
        <authorList>
            <person name="Gilroy R."/>
        </authorList>
    </citation>
    <scope>NUCLEOTIDE SEQUENCE</scope>
    <source>
        <strain evidence="2">G3-3990</strain>
    </source>
</reference>
<dbReference type="Gene3D" id="3.90.550.10">
    <property type="entry name" value="Spore Coat Polysaccharide Biosynthesis Protein SpsA, Chain A"/>
    <property type="match status" value="1"/>
</dbReference>
<evidence type="ECO:0000313" key="2">
    <source>
        <dbReference type="EMBL" id="MBO8459179.1"/>
    </source>
</evidence>
<organism evidence="2 3">
    <name type="scientific">Candidatus Gallipaludibacter merdavium</name>
    <dbReference type="NCBI Taxonomy" id="2840839"/>
    <lineage>
        <taxon>Bacteria</taxon>
        <taxon>Pseudomonadati</taxon>
        <taxon>Bacteroidota</taxon>
        <taxon>Bacteroidia</taxon>
        <taxon>Bacteroidales</taxon>
        <taxon>Candidatus Gallipaludibacter</taxon>
    </lineage>
</organism>
<dbReference type="Pfam" id="PF00535">
    <property type="entry name" value="Glycos_transf_2"/>
    <property type="match status" value="1"/>
</dbReference>
<dbReference type="Proteomes" id="UP000823641">
    <property type="component" value="Unassembled WGS sequence"/>
</dbReference>
<accession>A0A9D9HRY1</accession>
<dbReference type="PANTHER" id="PTHR43179">
    <property type="entry name" value="RHAMNOSYLTRANSFERASE WBBL"/>
    <property type="match status" value="1"/>
</dbReference>
<proteinExistence type="predicted"/>
<sequence>MVVLNVSIVIYKTNEEKIHRLVALLRQCKAVNDVFIIDNSPSPFQTPHNMDATYIFNNNNCGYGRAHNIALRKTIENKIPYHLVLNPDVVFDPSIINELLEYMEGHTSIGSLMPKIYYPNGDLQYLCKLVPAPMDLFGRRFLPKWMMKKRKRRFELYDSGYSTIMNVPYLSGCFMLLRTSTLEDVGLFDERFFLYPEDIDLTRRIHKKYKTIFYPYVSVIHEYGRGSYKSMKLLYFHIVNMCRYFNKWGWFFDKERKEINARCIAENISTSDQRR</sequence>
<feature type="domain" description="Glycosyltransferase 2-like" evidence="1">
    <location>
        <begin position="8"/>
        <end position="144"/>
    </location>
</feature>
<dbReference type="EMBL" id="JADIMG010000026">
    <property type="protein sequence ID" value="MBO8459179.1"/>
    <property type="molecule type" value="Genomic_DNA"/>
</dbReference>
<dbReference type="PANTHER" id="PTHR43179:SF10">
    <property type="entry name" value="GLYCOSYL TRANSFERASE"/>
    <property type="match status" value="1"/>
</dbReference>
<comment type="caution">
    <text evidence="2">The sequence shown here is derived from an EMBL/GenBank/DDBJ whole genome shotgun (WGS) entry which is preliminary data.</text>
</comment>
<dbReference type="AlphaFoldDB" id="A0A9D9HRY1"/>